<organism evidence="12 13">
    <name type="scientific">Solanum verrucosum</name>
    <dbReference type="NCBI Taxonomy" id="315347"/>
    <lineage>
        <taxon>Eukaryota</taxon>
        <taxon>Viridiplantae</taxon>
        <taxon>Streptophyta</taxon>
        <taxon>Embryophyta</taxon>
        <taxon>Tracheophyta</taxon>
        <taxon>Spermatophyta</taxon>
        <taxon>Magnoliopsida</taxon>
        <taxon>eudicotyledons</taxon>
        <taxon>Gunneridae</taxon>
        <taxon>Pentapetalae</taxon>
        <taxon>asterids</taxon>
        <taxon>lamiids</taxon>
        <taxon>Solanales</taxon>
        <taxon>Solanaceae</taxon>
        <taxon>Solanoideae</taxon>
        <taxon>Solaneae</taxon>
        <taxon>Solanum</taxon>
    </lineage>
</organism>
<keyword evidence="10" id="KW-0472">Membrane</keyword>
<evidence type="ECO:0000256" key="3">
    <source>
        <dbReference type="ARBA" id="ARBA00007676"/>
    </source>
</evidence>
<feature type="region of interest" description="Disordered" evidence="9">
    <location>
        <begin position="248"/>
        <end position="367"/>
    </location>
</feature>
<evidence type="ECO:0000256" key="4">
    <source>
        <dbReference type="ARBA" id="ARBA00018350"/>
    </source>
</evidence>
<evidence type="ECO:0000313" key="13">
    <source>
        <dbReference type="Proteomes" id="UP001234989"/>
    </source>
</evidence>
<dbReference type="PANTHER" id="PTHR14094">
    <property type="entry name" value="SIGNAL RECOGNITION PARTICLE 72"/>
    <property type="match status" value="1"/>
</dbReference>
<dbReference type="AlphaFoldDB" id="A0AAF0PP82"/>
<evidence type="ECO:0000256" key="8">
    <source>
        <dbReference type="ARBA" id="ARBA00023274"/>
    </source>
</evidence>
<evidence type="ECO:0000313" key="12">
    <source>
        <dbReference type="EMBL" id="WMV08653.1"/>
    </source>
</evidence>
<sequence>MGSLTVDSSTVLEPFLTSLFFFFFFLRCYTFHCTTSLDKLIEKSDGPEKFQLAGGLDLKLSQKQRGSKGKQYIRIGCCCYFILIRWLRELVGALPGIFPGSLMPVLLQAAVHVRENKAAKAEEILGQYADKFPDRSKVILLARAQVAAAAGHPQIAADSLAKIPDIQHKPATVATIVSLKERAGDTDGADAVFDSAIKWWSNAMTEDNKLNTIMQEAAAFKLRHGRKEEAARLYEQLVKSHGTIDVDSLEKTSGAKQAEKGPNAGATETYEAKSKEKRKPKYPKGFDPANPGPPPDPERWLPKRERSSYRPKREDKRAAQIRGSQGAVAKEAASSSSDTKSNQPANPKGASQNAVQSKASSKSSRKK</sequence>
<evidence type="ECO:0000259" key="11">
    <source>
        <dbReference type="Pfam" id="PF08492"/>
    </source>
</evidence>
<dbReference type="GO" id="GO:0006614">
    <property type="term" value="P:SRP-dependent cotranslational protein targeting to membrane"/>
    <property type="evidence" value="ECO:0007669"/>
    <property type="project" value="InterPro"/>
</dbReference>
<feature type="domain" description="Signal recognition particle SRP72 subunit RNA-binding" evidence="11">
    <location>
        <begin position="257"/>
        <end position="311"/>
    </location>
</feature>
<dbReference type="GO" id="GO:0005783">
    <property type="term" value="C:endoplasmic reticulum"/>
    <property type="evidence" value="ECO:0007669"/>
    <property type="project" value="UniProtKB-SubCell"/>
</dbReference>
<evidence type="ECO:0000256" key="5">
    <source>
        <dbReference type="ARBA" id="ARBA00022490"/>
    </source>
</evidence>
<keyword evidence="5" id="KW-0963">Cytoplasm</keyword>
<evidence type="ECO:0000256" key="1">
    <source>
        <dbReference type="ARBA" id="ARBA00004240"/>
    </source>
</evidence>
<evidence type="ECO:0000256" key="10">
    <source>
        <dbReference type="SAM" id="Phobius"/>
    </source>
</evidence>
<dbReference type="GO" id="GO:0005786">
    <property type="term" value="C:signal recognition particle, endoplasmic reticulum targeting"/>
    <property type="evidence" value="ECO:0007669"/>
    <property type="project" value="UniProtKB-KW"/>
</dbReference>
<comment type="subcellular location">
    <subcellularLocation>
        <location evidence="2">Cytoplasm</location>
    </subcellularLocation>
    <subcellularLocation>
        <location evidence="1">Endoplasmic reticulum</location>
    </subcellularLocation>
</comment>
<dbReference type="Pfam" id="PF08492">
    <property type="entry name" value="SRP72"/>
    <property type="match status" value="1"/>
</dbReference>
<dbReference type="Gene3D" id="1.25.40.10">
    <property type="entry name" value="Tetratricopeptide repeat domain"/>
    <property type="match status" value="1"/>
</dbReference>
<protein>
    <recommendedName>
        <fullName evidence="4">Signal recognition particle subunit SRP72</fullName>
    </recommendedName>
</protein>
<keyword evidence="8" id="KW-0687">Ribonucleoprotein</keyword>
<feature type="transmembrane region" description="Helical" evidence="10">
    <location>
        <begin position="93"/>
        <end position="111"/>
    </location>
</feature>
<evidence type="ECO:0000256" key="2">
    <source>
        <dbReference type="ARBA" id="ARBA00004496"/>
    </source>
</evidence>
<keyword evidence="6" id="KW-0256">Endoplasmic reticulum</keyword>
<accession>A0AAF0PP82</accession>
<feature type="compositionally biased region" description="Basic and acidic residues" evidence="9">
    <location>
        <begin position="296"/>
        <end position="318"/>
    </location>
</feature>
<evidence type="ECO:0000256" key="9">
    <source>
        <dbReference type="SAM" id="MobiDB-lite"/>
    </source>
</evidence>
<feature type="compositionally biased region" description="Polar residues" evidence="9">
    <location>
        <begin position="333"/>
        <end position="356"/>
    </location>
</feature>
<dbReference type="InterPro" id="IPR011990">
    <property type="entry name" value="TPR-like_helical_dom_sf"/>
</dbReference>
<dbReference type="PANTHER" id="PTHR14094:SF9">
    <property type="entry name" value="SIGNAL RECOGNITION PARTICLE SUBUNIT SRP72"/>
    <property type="match status" value="1"/>
</dbReference>
<dbReference type="GO" id="GO:0008312">
    <property type="term" value="F:7S RNA binding"/>
    <property type="evidence" value="ECO:0007669"/>
    <property type="project" value="InterPro"/>
</dbReference>
<comment type="similarity">
    <text evidence="3">Belongs to the SRP72 family.</text>
</comment>
<evidence type="ECO:0000256" key="6">
    <source>
        <dbReference type="ARBA" id="ARBA00022824"/>
    </source>
</evidence>
<name>A0AAF0PP82_SOLVR</name>
<keyword evidence="10" id="KW-0812">Transmembrane</keyword>
<keyword evidence="10" id="KW-1133">Transmembrane helix</keyword>
<gene>
    <name evidence="12" type="ORF">MTR67_002038</name>
</gene>
<feature type="transmembrane region" description="Helical" evidence="10">
    <location>
        <begin position="12"/>
        <end position="30"/>
    </location>
</feature>
<keyword evidence="7" id="KW-0733">Signal recognition particle</keyword>
<feature type="compositionally biased region" description="Low complexity" evidence="9">
    <location>
        <begin position="357"/>
        <end position="367"/>
    </location>
</feature>
<proteinExistence type="inferred from homology"/>
<dbReference type="GO" id="GO:0043022">
    <property type="term" value="F:ribosome binding"/>
    <property type="evidence" value="ECO:0007669"/>
    <property type="project" value="TreeGrafter"/>
</dbReference>
<evidence type="ECO:0000256" key="7">
    <source>
        <dbReference type="ARBA" id="ARBA00023135"/>
    </source>
</evidence>
<dbReference type="InterPro" id="IPR026270">
    <property type="entry name" value="SRP72"/>
</dbReference>
<reference evidence="12" key="1">
    <citation type="submission" date="2023-08" db="EMBL/GenBank/DDBJ databases">
        <title>A de novo genome assembly of Solanum verrucosum Schlechtendal, a Mexican diploid species geographically isolated from the other diploid A-genome species in potato relatives.</title>
        <authorList>
            <person name="Hosaka K."/>
        </authorList>
    </citation>
    <scope>NUCLEOTIDE SEQUENCE</scope>
    <source>
        <tissue evidence="12">Young leaves</tissue>
    </source>
</reference>
<dbReference type="Proteomes" id="UP001234989">
    <property type="component" value="Chromosome 1"/>
</dbReference>
<keyword evidence="13" id="KW-1185">Reference proteome</keyword>
<dbReference type="EMBL" id="CP133612">
    <property type="protein sequence ID" value="WMV08653.1"/>
    <property type="molecule type" value="Genomic_DNA"/>
</dbReference>
<dbReference type="SUPFAM" id="SSF48452">
    <property type="entry name" value="TPR-like"/>
    <property type="match status" value="1"/>
</dbReference>
<dbReference type="InterPro" id="IPR013699">
    <property type="entry name" value="Signal_recog_part_SRP72_RNA-bd"/>
</dbReference>